<feature type="compositionally biased region" description="Gly residues" evidence="2">
    <location>
        <begin position="34"/>
        <end position="56"/>
    </location>
</feature>
<evidence type="ECO:0000313" key="4">
    <source>
        <dbReference type="EMBL" id="KAK7099798.1"/>
    </source>
</evidence>
<evidence type="ECO:0000256" key="2">
    <source>
        <dbReference type="SAM" id="MobiDB-lite"/>
    </source>
</evidence>
<dbReference type="AlphaFoldDB" id="A0AAN9G8S6"/>
<dbReference type="Pfam" id="PF12736">
    <property type="entry name" value="CABIT"/>
    <property type="match status" value="1"/>
</dbReference>
<dbReference type="InterPro" id="IPR025946">
    <property type="entry name" value="CABIT_dom"/>
</dbReference>
<feature type="compositionally biased region" description="Basic residues" evidence="2">
    <location>
        <begin position="1"/>
        <end position="17"/>
    </location>
</feature>
<feature type="domain" description="CABIT" evidence="3">
    <location>
        <begin position="85"/>
        <end position="351"/>
    </location>
</feature>
<proteinExistence type="predicted"/>
<gene>
    <name evidence="4" type="ORF">V1264_022850</name>
</gene>
<dbReference type="EMBL" id="JBAMIC010000011">
    <property type="protein sequence ID" value="KAK7099798.1"/>
    <property type="molecule type" value="Genomic_DNA"/>
</dbReference>
<evidence type="ECO:0000259" key="3">
    <source>
        <dbReference type="Pfam" id="PF12736"/>
    </source>
</evidence>
<reference evidence="4 5" key="1">
    <citation type="submission" date="2024-02" db="EMBL/GenBank/DDBJ databases">
        <title>Chromosome-scale genome assembly of the rough periwinkle Littorina saxatilis.</title>
        <authorList>
            <person name="De Jode A."/>
            <person name="Faria R."/>
            <person name="Formenti G."/>
            <person name="Sims Y."/>
            <person name="Smith T.P."/>
            <person name="Tracey A."/>
            <person name="Wood J.M.D."/>
            <person name="Zagrodzka Z.B."/>
            <person name="Johannesson K."/>
            <person name="Butlin R.K."/>
            <person name="Leder E.H."/>
        </authorList>
    </citation>
    <scope>NUCLEOTIDE SEQUENCE [LARGE SCALE GENOMIC DNA]</scope>
    <source>
        <strain evidence="4">Snail1</strain>
        <tissue evidence="4">Muscle</tissue>
    </source>
</reference>
<evidence type="ECO:0000256" key="1">
    <source>
        <dbReference type="ARBA" id="ARBA00022553"/>
    </source>
</evidence>
<keyword evidence="5" id="KW-1185">Reference proteome</keyword>
<dbReference type="PANTHER" id="PTHR14454">
    <property type="entry name" value="GRB2-ASSOCIATED AND REGULATOR OF MAPK PROTEIN FAMILY MEMBER"/>
    <property type="match status" value="1"/>
</dbReference>
<keyword evidence="1" id="KW-0597">Phosphoprotein</keyword>
<evidence type="ECO:0000313" key="5">
    <source>
        <dbReference type="Proteomes" id="UP001374579"/>
    </source>
</evidence>
<feature type="region of interest" description="Disordered" evidence="2">
    <location>
        <begin position="1"/>
        <end position="71"/>
    </location>
</feature>
<sequence length="363" mass="39627">MRHILSRRASGKHRSSSRRQERNMAATTGNITDVGGGSGVVAAVGGGGGGGGGSSGGVNTPSSPVPDWTGDPVPLKEFSSKKKVPGFARVVKGSYMTIGSSKFSLQKQHHEIYVHSVKMGVKVLAHCLRRVDMPGPRRGQTYSRLCAMDQRLTVPISYQGWFELLSEDGRSARPIASVPELAKVFPQRCLVRENIKGYISAGEGPLTFDKTKIIPAGEQLRLCRDVTLPTTSPSQGAKVKLLHCVDTKGDNVYLSFDQKGLFTPIAGDNDFTGLFNIRDIVRRFRLPLTVKLAHGVRPRVGDNKFSGLVRLDWVYTEETAFVCPVEKNHVRLLPVPCDVHLQLVAASNQEEMIGSEMFKSMQV</sequence>
<dbReference type="Proteomes" id="UP001374579">
    <property type="component" value="Unassembled WGS sequence"/>
</dbReference>
<protein>
    <recommendedName>
        <fullName evidence="3">CABIT domain-containing protein</fullName>
    </recommendedName>
</protein>
<dbReference type="InterPro" id="IPR052281">
    <property type="entry name" value="GAREM"/>
</dbReference>
<accession>A0AAN9G8S6</accession>
<comment type="caution">
    <text evidence="4">The sequence shown here is derived from an EMBL/GenBank/DDBJ whole genome shotgun (WGS) entry which is preliminary data.</text>
</comment>
<organism evidence="4 5">
    <name type="scientific">Littorina saxatilis</name>
    <dbReference type="NCBI Taxonomy" id="31220"/>
    <lineage>
        <taxon>Eukaryota</taxon>
        <taxon>Metazoa</taxon>
        <taxon>Spiralia</taxon>
        <taxon>Lophotrochozoa</taxon>
        <taxon>Mollusca</taxon>
        <taxon>Gastropoda</taxon>
        <taxon>Caenogastropoda</taxon>
        <taxon>Littorinimorpha</taxon>
        <taxon>Littorinoidea</taxon>
        <taxon>Littorinidae</taxon>
        <taxon>Littorina</taxon>
    </lineage>
</organism>
<name>A0AAN9G8S6_9CAEN</name>
<dbReference type="PANTHER" id="PTHR14454:SF11">
    <property type="entry name" value="SERRANO, ISOFORM F"/>
    <property type="match status" value="1"/>
</dbReference>